<dbReference type="PATRIC" id="fig|1230338.3.peg.1474"/>
<accession>L2F662</accession>
<evidence type="ECO:0000313" key="2">
    <source>
        <dbReference type="Proteomes" id="UP000023795"/>
    </source>
</evidence>
<name>L2F662_9GAMM</name>
<dbReference type="Proteomes" id="UP000023795">
    <property type="component" value="Unassembled WGS sequence"/>
</dbReference>
<organism evidence="1 2">
    <name type="scientific">Moraxella macacae 0408225</name>
    <dbReference type="NCBI Taxonomy" id="1230338"/>
    <lineage>
        <taxon>Bacteria</taxon>
        <taxon>Pseudomonadati</taxon>
        <taxon>Pseudomonadota</taxon>
        <taxon>Gammaproteobacteria</taxon>
        <taxon>Moraxellales</taxon>
        <taxon>Moraxellaceae</taxon>
        <taxon>Moraxella</taxon>
    </lineage>
</organism>
<dbReference type="RefSeq" id="WP_009501824.1">
    <property type="nucleotide sequence ID" value="NZ_ANIN01000002.1"/>
</dbReference>
<sequence length="78" mass="8861">MSLRNKSPKSNDQSADKAQHYLNVYFDGKQIGYMVIDKVEELVTACQQDEEFANRMIKACTATYRQAGTKQPLDLSDI</sequence>
<evidence type="ECO:0000313" key="1">
    <source>
        <dbReference type="EMBL" id="ELA08271.1"/>
    </source>
</evidence>
<keyword evidence="2" id="KW-1185">Reference proteome</keyword>
<protein>
    <submittedName>
        <fullName evidence="1">Uncharacterized protein</fullName>
    </submittedName>
</protein>
<dbReference type="AlphaFoldDB" id="L2F662"/>
<reference evidence="1 2" key="1">
    <citation type="journal article" date="2013" name="Genome Announc.">
        <title>Genome Sequence of Moraxella macacae 0408225, a Novel Bacterial Species Isolated from a Cynomolgus Macaque with Epistaxis.</title>
        <authorList>
            <person name="Ladner J.T."/>
            <person name="Whitehouse C.A."/>
            <person name="Koroleva G.I."/>
            <person name="Palacios G.F."/>
        </authorList>
    </citation>
    <scope>NUCLEOTIDE SEQUENCE [LARGE SCALE GENOMIC DNA]</scope>
    <source>
        <strain evidence="1 2">0408225</strain>
    </source>
</reference>
<dbReference type="STRING" id="1230338.MOMA_06906"/>
<gene>
    <name evidence="1" type="ORF">MOMA_06906</name>
</gene>
<proteinExistence type="predicted"/>
<dbReference type="EMBL" id="ANIN01000002">
    <property type="protein sequence ID" value="ELA08271.1"/>
    <property type="molecule type" value="Genomic_DNA"/>
</dbReference>
<comment type="caution">
    <text evidence="1">The sequence shown here is derived from an EMBL/GenBank/DDBJ whole genome shotgun (WGS) entry which is preliminary data.</text>
</comment>